<dbReference type="PROSITE" id="PS50104">
    <property type="entry name" value="TIR"/>
    <property type="match status" value="1"/>
</dbReference>
<feature type="domain" description="TIR" evidence="3">
    <location>
        <begin position="1"/>
        <end position="131"/>
    </location>
</feature>
<dbReference type="OrthoDB" id="1454815at2"/>
<feature type="region of interest" description="Disordered" evidence="1">
    <location>
        <begin position="228"/>
        <end position="254"/>
    </location>
</feature>
<dbReference type="EMBL" id="REFC01000012">
    <property type="protein sequence ID" value="RMA64371.1"/>
    <property type="molecule type" value="Genomic_DNA"/>
</dbReference>
<keyword evidence="5" id="KW-1185">Reference proteome</keyword>
<evidence type="ECO:0000313" key="4">
    <source>
        <dbReference type="EMBL" id="RMA64371.1"/>
    </source>
</evidence>
<organism evidence="4 5">
    <name type="scientific">Ulvibacter antarcticus</name>
    <dbReference type="NCBI Taxonomy" id="442714"/>
    <lineage>
        <taxon>Bacteria</taxon>
        <taxon>Pseudomonadati</taxon>
        <taxon>Bacteroidota</taxon>
        <taxon>Flavobacteriia</taxon>
        <taxon>Flavobacteriales</taxon>
        <taxon>Flavobacteriaceae</taxon>
        <taxon>Ulvibacter</taxon>
    </lineage>
</organism>
<protein>
    <submittedName>
        <fullName evidence="4">TIR-like protein DUF1863</fullName>
    </submittedName>
</protein>
<reference evidence="4 5" key="1">
    <citation type="submission" date="2018-10" db="EMBL/GenBank/DDBJ databases">
        <title>Genomic Encyclopedia of Archaeal and Bacterial Type Strains, Phase II (KMG-II): from individual species to whole genera.</title>
        <authorList>
            <person name="Goeker M."/>
        </authorList>
    </citation>
    <scope>NUCLEOTIDE SEQUENCE [LARGE SCALE GENOMIC DNA]</scope>
    <source>
        <strain evidence="4 5">DSM 23424</strain>
    </source>
</reference>
<name>A0A3L9YUE1_9FLAO</name>
<dbReference type="AlphaFoldDB" id="A0A3L9YUE1"/>
<keyword evidence="2" id="KW-0472">Membrane</keyword>
<keyword evidence="2" id="KW-0812">Transmembrane</keyword>
<keyword evidence="2" id="KW-1133">Transmembrane helix</keyword>
<dbReference type="SMART" id="SM00255">
    <property type="entry name" value="TIR"/>
    <property type="match status" value="1"/>
</dbReference>
<gene>
    <name evidence="4" type="ORF">BXY75_1246</name>
</gene>
<dbReference type="InterPro" id="IPR035897">
    <property type="entry name" value="Toll_tir_struct_dom_sf"/>
</dbReference>
<feature type="transmembrane region" description="Helical" evidence="2">
    <location>
        <begin position="193"/>
        <end position="212"/>
    </location>
</feature>
<dbReference type="Gene3D" id="3.40.50.10140">
    <property type="entry name" value="Toll/interleukin-1 receptor homology (TIR) domain"/>
    <property type="match status" value="1"/>
</dbReference>
<evidence type="ECO:0000256" key="2">
    <source>
        <dbReference type="SAM" id="Phobius"/>
    </source>
</evidence>
<accession>A0A3L9YUE1</accession>
<dbReference type="SUPFAM" id="SSF52200">
    <property type="entry name" value="Toll/Interleukin receptor TIR domain"/>
    <property type="match status" value="1"/>
</dbReference>
<sequence>MKYNAFISYSHSQDSTLAPSLEKGLEQFAKSTFKRRALNIFRDSNDLSASPDLWGKIVEGLNESDYFIFLASPAAAQSRWCKKEVEHWKANKSMDHFLVVLTEGELVWDEEKADFDWNKSTAIPENLSGCFQNEPLFVDFRGEQKVEDLHLDNADFQAKVVLLAATLHGKAVGDMVGEGIKQHRRTLRIRNSAIAILSMLLIAAASTAIYAFQQKNLAEDNEARALTSEAQAQEQTKEAQKQKQIAIQERDNARKAKDETVPWVIRSTWSSAQEYTSPQNDVKGIRGLVAHAKSLISLEKIRFLSPVPIFKSGPHKEEYNWYSNEFGHYNPEFIEWTSKYLIPGADDVVFRKKSQSVYDKHLKTLARAYCRTYEALQLDKDLVEVQKAAYLEHLASGKTGNFFRSSTYDDYLNEMEELQFGLFPYYADVASGFWIRREIDGTSGHFIKAIRKLIKTYDPELFEECNNIKYPWSNAVAEFMPGTWSIFDKYQNKSFAFFKANGKLLVQVGSRTYEHTWENVGKNHFKIDGKDIKARYNMILLGLPELGPNPRMSKLYSYQEKVFDDYDGKVKHPVNITTISTSMGEFHITPDGNWIGPNESGDLVEYQELGRSKSDVYGIYLYNDNSKTYFNFNFYQKKVNKTTEAKASHQVATITDYDIGTMN</sequence>
<dbReference type="RefSeq" id="WP_121906820.1">
    <property type="nucleotide sequence ID" value="NZ_REFC01000012.1"/>
</dbReference>
<evidence type="ECO:0000313" key="5">
    <source>
        <dbReference type="Proteomes" id="UP000271339"/>
    </source>
</evidence>
<dbReference type="GO" id="GO:0007165">
    <property type="term" value="P:signal transduction"/>
    <property type="evidence" value="ECO:0007669"/>
    <property type="project" value="InterPro"/>
</dbReference>
<comment type="caution">
    <text evidence="4">The sequence shown here is derived from an EMBL/GenBank/DDBJ whole genome shotgun (WGS) entry which is preliminary data.</text>
</comment>
<dbReference type="InterPro" id="IPR000157">
    <property type="entry name" value="TIR_dom"/>
</dbReference>
<dbReference type="Pfam" id="PF13676">
    <property type="entry name" value="TIR_2"/>
    <property type="match status" value="1"/>
</dbReference>
<dbReference type="Proteomes" id="UP000271339">
    <property type="component" value="Unassembled WGS sequence"/>
</dbReference>
<evidence type="ECO:0000259" key="3">
    <source>
        <dbReference type="PROSITE" id="PS50104"/>
    </source>
</evidence>
<evidence type="ECO:0000256" key="1">
    <source>
        <dbReference type="SAM" id="MobiDB-lite"/>
    </source>
</evidence>
<proteinExistence type="predicted"/>